<evidence type="ECO:0000256" key="2">
    <source>
        <dbReference type="ARBA" id="ARBA00008114"/>
    </source>
</evidence>
<dbReference type="InterPro" id="IPR050291">
    <property type="entry name" value="CDF_Transporter"/>
</dbReference>
<keyword evidence="6 7" id="KW-0472">Membrane</keyword>
<feature type="transmembrane region" description="Helical" evidence="7">
    <location>
        <begin position="122"/>
        <end position="140"/>
    </location>
</feature>
<dbReference type="InterPro" id="IPR036837">
    <property type="entry name" value="Cation_efflux_CTD_sf"/>
</dbReference>
<dbReference type="NCBIfam" id="TIGR01297">
    <property type="entry name" value="CDF"/>
    <property type="match status" value="1"/>
</dbReference>
<dbReference type="Pfam" id="PF01545">
    <property type="entry name" value="Cation_efflux"/>
    <property type="match status" value="1"/>
</dbReference>
<evidence type="ECO:0000256" key="5">
    <source>
        <dbReference type="ARBA" id="ARBA00022989"/>
    </source>
</evidence>
<keyword evidence="5 7" id="KW-1133">Transmembrane helix</keyword>
<dbReference type="SUPFAM" id="SSF161111">
    <property type="entry name" value="Cation efflux protein transmembrane domain-like"/>
    <property type="match status" value="1"/>
</dbReference>
<sequence>MGGRTWESVKRNLYHEAVRATLLGLVVNLALGGAKLFGGIVGGSLAMVSDAVNSLGDVFTSSAILLAFRVAQKPADAEHPYGHTRAEAIAGSNVAVLVIVSALIVGWNTLRSFPPEPTTETPPLWTLLIAGVNVLIKEALYQFKIRLGRRLGSSALTANAWDHRSDALSALAVLISLALVRILGPRYAFLDGVAGMVVVAVILNSATRLLLSSGQELMDAQADSEFVEAIRDAAVGVPQVRKVDKLWVRKTGLEYLVDIHVQVSAALTVDEGHRISHRVKDQLLERFPIVRDVLVHLEPFPHPHEHADQA</sequence>
<evidence type="ECO:0000256" key="7">
    <source>
        <dbReference type="SAM" id="Phobius"/>
    </source>
</evidence>
<dbReference type="Proteomes" id="UP001216907">
    <property type="component" value="Unassembled WGS sequence"/>
</dbReference>
<dbReference type="Gene3D" id="3.30.70.1350">
    <property type="entry name" value="Cation efflux protein, cytoplasmic domain"/>
    <property type="match status" value="1"/>
</dbReference>
<dbReference type="PANTHER" id="PTHR43840">
    <property type="entry name" value="MITOCHONDRIAL METAL TRANSPORTER 1-RELATED"/>
    <property type="match status" value="1"/>
</dbReference>
<dbReference type="SUPFAM" id="SSF160240">
    <property type="entry name" value="Cation efflux protein cytoplasmic domain-like"/>
    <property type="match status" value="1"/>
</dbReference>
<comment type="caution">
    <text evidence="10">The sequence shown here is derived from an EMBL/GenBank/DDBJ whole genome shotgun (WGS) entry which is preliminary data.</text>
</comment>
<dbReference type="Gene3D" id="1.20.1510.10">
    <property type="entry name" value="Cation efflux protein transmembrane domain"/>
    <property type="match status" value="1"/>
</dbReference>
<proteinExistence type="inferred from homology"/>
<evidence type="ECO:0000259" key="9">
    <source>
        <dbReference type="Pfam" id="PF16916"/>
    </source>
</evidence>
<dbReference type="InterPro" id="IPR027469">
    <property type="entry name" value="Cation_efflux_TMD_sf"/>
</dbReference>
<dbReference type="RefSeq" id="WP_277863542.1">
    <property type="nucleotide sequence ID" value="NZ_JARRAG010000002.1"/>
</dbReference>
<feature type="domain" description="Cation efflux protein cytoplasmic" evidence="9">
    <location>
        <begin position="223"/>
        <end position="299"/>
    </location>
</feature>
<feature type="transmembrane region" description="Helical" evidence="7">
    <location>
        <begin position="89"/>
        <end position="110"/>
    </location>
</feature>
<evidence type="ECO:0000256" key="3">
    <source>
        <dbReference type="ARBA" id="ARBA00022448"/>
    </source>
</evidence>
<keyword evidence="4 7" id="KW-0812">Transmembrane</keyword>
<gene>
    <name evidence="10" type="ORF">PZE19_26130</name>
</gene>
<evidence type="ECO:0000256" key="4">
    <source>
        <dbReference type="ARBA" id="ARBA00022692"/>
    </source>
</evidence>
<dbReference type="InterPro" id="IPR058533">
    <property type="entry name" value="Cation_efflux_TM"/>
</dbReference>
<name>A0ABT6FI56_9BACT</name>
<feature type="transmembrane region" description="Helical" evidence="7">
    <location>
        <begin position="189"/>
        <end position="211"/>
    </location>
</feature>
<keyword evidence="3" id="KW-0813">Transport</keyword>
<comment type="similarity">
    <text evidence="2">Belongs to the cation diffusion facilitator (CDF) transporter (TC 2.A.4) family.</text>
</comment>
<dbReference type="InterPro" id="IPR027470">
    <property type="entry name" value="Cation_efflux_CTD"/>
</dbReference>
<feature type="domain" description="Cation efflux protein transmembrane" evidence="8">
    <location>
        <begin position="22"/>
        <end position="218"/>
    </location>
</feature>
<feature type="transmembrane region" description="Helical" evidence="7">
    <location>
        <begin position="167"/>
        <end position="183"/>
    </location>
</feature>
<organism evidence="10 11">
    <name type="scientific">Paludisphaera mucosa</name>
    <dbReference type="NCBI Taxonomy" id="3030827"/>
    <lineage>
        <taxon>Bacteria</taxon>
        <taxon>Pseudomonadati</taxon>
        <taxon>Planctomycetota</taxon>
        <taxon>Planctomycetia</taxon>
        <taxon>Isosphaerales</taxon>
        <taxon>Isosphaeraceae</taxon>
        <taxon>Paludisphaera</taxon>
    </lineage>
</organism>
<evidence type="ECO:0000256" key="1">
    <source>
        <dbReference type="ARBA" id="ARBA00004141"/>
    </source>
</evidence>
<evidence type="ECO:0000259" key="8">
    <source>
        <dbReference type="Pfam" id="PF01545"/>
    </source>
</evidence>
<feature type="transmembrane region" description="Helical" evidence="7">
    <location>
        <begin position="21"/>
        <end position="45"/>
    </location>
</feature>
<dbReference type="EMBL" id="JARRAG010000002">
    <property type="protein sequence ID" value="MDG3007257.1"/>
    <property type="molecule type" value="Genomic_DNA"/>
</dbReference>
<dbReference type="Pfam" id="PF16916">
    <property type="entry name" value="ZT_dimer"/>
    <property type="match status" value="1"/>
</dbReference>
<comment type="subcellular location">
    <subcellularLocation>
        <location evidence="1">Membrane</location>
        <topology evidence="1">Multi-pass membrane protein</topology>
    </subcellularLocation>
</comment>
<accession>A0ABT6FI56</accession>
<feature type="transmembrane region" description="Helical" evidence="7">
    <location>
        <begin position="51"/>
        <end position="68"/>
    </location>
</feature>
<evidence type="ECO:0000256" key="6">
    <source>
        <dbReference type="ARBA" id="ARBA00023136"/>
    </source>
</evidence>
<dbReference type="PANTHER" id="PTHR43840:SF15">
    <property type="entry name" value="MITOCHONDRIAL METAL TRANSPORTER 1-RELATED"/>
    <property type="match status" value="1"/>
</dbReference>
<evidence type="ECO:0000313" key="10">
    <source>
        <dbReference type="EMBL" id="MDG3007257.1"/>
    </source>
</evidence>
<protein>
    <submittedName>
        <fullName evidence="10">Cation diffusion facilitator family transporter</fullName>
    </submittedName>
</protein>
<keyword evidence="11" id="KW-1185">Reference proteome</keyword>
<reference evidence="10 11" key="1">
    <citation type="submission" date="2023-03" db="EMBL/GenBank/DDBJ databases">
        <title>Paludisphaera mucosa sp. nov. a novel planctomycete from northern fen.</title>
        <authorList>
            <person name="Ivanova A."/>
        </authorList>
    </citation>
    <scope>NUCLEOTIDE SEQUENCE [LARGE SCALE GENOMIC DNA]</scope>
    <source>
        <strain evidence="10 11">Pla2</strain>
    </source>
</reference>
<dbReference type="InterPro" id="IPR002524">
    <property type="entry name" value="Cation_efflux"/>
</dbReference>
<evidence type="ECO:0000313" key="11">
    <source>
        <dbReference type="Proteomes" id="UP001216907"/>
    </source>
</evidence>